<evidence type="ECO:0000256" key="1">
    <source>
        <dbReference type="ARBA" id="ARBA00004123"/>
    </source>
</evidence>
<evidence type="ECO:0000313" key="5">
    <source>
        <dbReference type="EMBL" id="GJM90143.1"/>
    </source>
</evidence>
<feature type="compositionally biased region" description="Basic and acidic residues" evidence="4">
    <location>
        <begin position="122"/>
        <end position="134"/>
    </location>
</feature>
<comment type="subcellular location">
    <subcellularLocation>
        <location evidence="1">Nucleus</location>
    </subcellularLocation>
</comment>
<feature type="compositionally biased region" description="Basic and acidic residues" evidence="4">
    <location>
        <begin position="33"/>
        <end position="53"/>
    </location>
</feature>
<feature type="region of interest" description="Disordered" evidence="4">
    <location>
        <begin position="122"/>
        <end position="146"/>
    </location>
</feature>
<feature type="region of interest" description="Disordered" evidence="4">
    <location>
        <begin position="868"/>
        <end position="942"/>
    </location>
</feature>
<accession>A0AAV5BX65</accession>
<evidence type="ECO:0000256" key="2">
    <source>
        <dbReference type="ARBA" id="ARBA00006809"/>
    </source>
</evidence>
<feature type="region of interest" description="Disordered" evidence="4">
    <location>
        <begin position="383"/>
        <end position="406"/>
    </location>
</feature>
<name>A0AAV5BX65_ELECO</name>
<organism evidence="5 6">
    <name type="scientific">Eleusine coracana subsp. coracana</name>
    <dbReference type="NCBI Taxonomy" id="191504"/>
    <lineage>
        <taxon>Eukaryota</taxon>
        <taxon>Viridiplantae</taxon>
        <taxon>Streptophyta</taxon>
        <taxon>Embryophyta</taxon>
        <taxon>Tracheophyta</taxon>
        <taxon>Spermatophyta</taxon>
        <taxon>Magnoliopsida</taxon>
        <taxon>Liliopsida</taxon>
        <taxon>Poales</taxon>
        <taxon>Poaceae</taxon>
        <taxon>PACMAD clade</taxon>
        <taxon>Chloridoideae</taxon>
        <taxon>Cynodonteae</taxon>
        <taxon>Eleusininae</taxon>
        <taxon>Eleusine</taxon>
    </lineage>
</organism>
<feature type="compositionally biased region" description="Acidic residues" evidence="4">
    <location>
        <begin position="874"/>
        <end position="924"/>
    </location>
</feature>
<comment type="similarity">
    <text evidence="2">Belongs to the MYBBP1A family.</text>
</comment>
<evidence type="ECO:0000256" key="3">
    <source>
        <dbReference type="ARBA" id="ARBA00023242"/>
    </source>
</evidence>
<reference evidence="5" key="1">
    <citation type="journal article" date="2018" name="DNA Res.">
        <title>Multiple hybrid de novo genome assembly of finger millet, an orphan allotetraploid crop.</title>
        <authorList>
            <person name="Hatakeyama M."/>
            <person name="Aluri S."/>
            <person name="Balachadran M.T."/>
            <person name="Sivarajan S.R."/>
            <person name="Patrignani A."/>
            <person name="Gruter S."/>
            <person name="Poveda L."/>
            <person name="Shimizu-Inatsugi R."/>
            <person name="Baeten J."/>
            <person name="Francoijs K.J."/>
            <person name="Nataraja K.N."/>
            <person name="Reddy Y.A.N."/>
            <person name="Phadnis S."/>
            <person name="Ravikumar R.L."/>
            <person name="Schlapbach R."/>
            <person name="Sreeman S.M."/>
            <person name="Shimizu K.K."/>
        </authorList>
    </citation>
    <scope>NUCLEOTIDE SEQUENCE</scope>
</reference>
<dbReference type="EMBL" id="BQKI01000003">
    <property type="protein sequence ID" value="GJM90143.1"/>
    <property type="molecule type" value="Genomic_DNA"/>
</dbReference>
<evidence type="ECO:0000313" key="6">
    <source>
        <dbReference type="Proteomes" id="UP001054889"/>
    </source>
</evidence>
<feature type="compositionally biased region" description="Acidic residues" evidence="4">
    <location>
        <begin position="932"/>
        <end position="942"/>
    </location>
</feature>
<feature type="region of interest" description="Disordered" evidence="4">
    <location>
        <begin position="550"/>
        <end position="572"/>
    </location>
</feature>
<feature type="region of interest" description="Disordered" evidence="4">
    <location>
        <begin position="1"/>
        <end position="78"/>
    </location>
</feature>
<keyword evidence="6" id="KW-1185">Reference proteome</keyword>
<feature type="region of interest" description="Disordered" evidence="4">
    <location>
        <begin position="793"/>
        <end position="819"/>
    </location>
</feature>
<dbReference type="PANTHER" id="PTHR13213:SF2">
    <property type="entry name" value="MYB-BINDING PROTEIN 1A"/>
    <property type="match status" value="1"/>
</dbReference>
<dbReference type="SUPFAM" id="SSF48371">
    <property type="entry name" value="ARM repeat"/>
    <property type="match status" value="1"/>
</dbReference>
<dbReference type="GO" id="GO:0003677">
    <property type="term" value="F:DNA binding"/>
    <property type="evidence" value="ECO:0007669"/>
    <property type="project" value="InterPro"/>
</dbReference>
<comment type="caution">
    <text evidence="5">The sequence shown here is derived from an EMBL/GenBank/DDBJ whole genome shotgun (WGS) entry which is preliminary data.</text>
</comment>
<proteinExistence type="inferred from homology"/>
<gene>
    <name evidence="5" type="primary">ga06396</name>
    <name evidence="5" type="ORF">PR202_ga06396</name>
</gene>
<protein>
    <submittedName>
        <fullName evidence="5">Uncharacterized protein</fullName>
    </submittedName>
</protein>
<keyword evidence="3" id="KW-0539">Nucleus</keyword>
<dbReference type="GO" id="GO:0006355">
    <property type="term" value="P:regulation of DNA-templated transcription"/>
    <property type="evidence" value="ECO:0007669"/>
    <property type="project" value="InterPro"/>
</dbReference>
<dbReference type="InterPro" id="IPR016024">
    <property type="entry name" value="ARM-type_fold"/>
</dbReference>
<sequence length="1246" mass="138841">MAGKKRAPVLEAETATDASRDDAAEAPAKKKKLAMERKKQRKELDKERHRQSADSDAAAAKPQPPPAEAAAAVPVSPPPVLAAAGPGLHMNVFRDLASPEAPVREAAAEALVAELKEVQKAHEKSVRKGEKEAGAGDGPTQMEAEKDDGLENCAPSVRYAIRRLIRGISSSREFARQGFALGLAVVLESIRAIRVEAIMKLIPTLLEYSSSMKGPEAKDNLLGRLFGFGSLVRSGRISRQWSRDKSSHVVKDFVSEVVKLGSKKRYLAEPAVAVILDLVRKLPDEAIISEVLEAPVIQDWFTRAAADGDPDALFLALKLQERTNVRKEIFGSLLPYPFSPDTFFTKEHLQSIAACFKESAFCLPRIHSLWRLITEMLTREAGSLNDTNTNSGKKHKKNKKSSSSEDTNKNLCNFCEVVIEGSLLLSSHDRKHLAFNILLSLLPKLSSSAIQVVLSSKVVHGLMDILSNESSWLFNAGKHFLTELVNVVSQDNDQRVAVIINLQKYSNGRFDCMTKTKVVKELVSKFQSGQDCLYLVQNLMALFVDEESVTDEPSDQSQTTDENSEIGPAEDQDSFGQGSADLLKNWVVNTVPFVLKNLKLPSKGSDTEMAKCIEEKFQVQTEILKFLAVQGLFSASLGTEVTSFELQEKFKWPKTPISTSLRNECIGQLQFLLEDAEKDEALHVANEATSNDLGFYFMRFINTVCNIPSVSLFRMLSSNDDNAFKQSLAMEAMLFQEERKAGPGVDSTKMHAMRYLLIQLLLQVLLHPDEYWEAAVDVTICCKKSFPAIAQGDISTGQESSGHGSADSDEDGSEESNEEVSLEFMDVLVQTFLSILPHVSGPMCFTIEQAKTGLLDMLRVVKIDLKGSRHQTDSDNDEDDAPVGIEDDDDTVMEDAEIGEVDDVENNEEDDSSDEDEGNLEETASDAKDGNDSDDSDGMDDDAMFRIDPYIARIFKERNLPGSETKQSQLMRFKLRVLTLLEIYLQRNPGKIQVLEVYSNLMRAFVKSQGADGSKQFKERIGGILQKRIFKEREYPKGNDIEFTKLESLLTKALRLASRSRFKIVASMAQNASFWILKIINSKNCSEEEFASVVDKFRSMLTDYFNNKKSRLKIGFIKEVVRRNPWIGRELFGFLLQEIGSTKAEYRRTQTLELLDCILKSWIGDVAGAAEALTEHLAELCELIQDVLSKIPENKLRRKEVRRFCTGVLQTVSRLDLKEQFQNTLNPEAYSICQAHLGAAFASFQK</sequence>
<dbReference type="AlphaFoldDB" id="A0AAV5BX65"/>
<evidence type="ECO:0000256" key="4">
    <source>
        <dbReference type="SAM" id="MobiDB-lite"/>
    </source>
</evidence>
<dbReference type="Proteomes" id="UP001054889">
    <property type="component" value="Unassembled WGS sequence"/>
</dbReference>
<feature type="compositionally biased region" description="Acidic residues" evidence="4">
    <location>
        <begin position="807"/>
        <end position="819"/>
    </location>
</feature>
<reference evidence="5" key="2">
    <citation type="submission" date="2021-12" db="EMBL/GenBank/DDBJ databases">
        <title>Resequencing data analysis of finger millet.</title>
        <authorList>
            <person name="Hatakeyama M."/>
            <person name="Aluri S."/>
            <person name="Balachadran M.T."/>
            <person name="Sivarajan S.R."/>
            <person name="Poveda L."/>
            <person name="Shimizu-Inatsugi R."/>
            <person name="Schlapbach R."/>
            <person name="Sreeman S.M."/>
            <person name="Shimizu K.K."/>
        </authorList>
    </citation>
    <scope>NUCLEOTIDE SEQUENCE</scope>
</reference>
<dbReference type="GO" id="GO:0005730">
    <property type="term" value="C:nucleolus"/>
    <property type="evidence" value="ECO:0007669"/>
    <property type="project" value="InterPro"/>
</dbReference>
<dbReference type="InterPro" id="IPR007015">
    <property type="entry name" value="DNA_pol_V/MYBBP1A"/>
</dbReference>
<dbReference type="PANTHER" id="PTHR13213">
    <property type="entry name" value="MYB-BINDING PROTEIN 1A FAMILY MEMBER"/>
    <property type="match status" value="1"/>
</dbReference>
<feature type="compositionally biased region" description="Acidic residues" evidence="4">
    <location>
        <begin position="562"/>
        <end position="572"/>
    </location>
</feature>
<dbReference type="Pfam" id="PF04931">
    <property type="entry name" value="DNA_pol_phi"/>
    <property type="match status" value="1"/>
</dbReference>